<dbReference type="PANTHER" id="PTHR40459:SF1">
    <property type="entry name" value="CONSERVED HYPOTHETICAL ALANINE AND LEUCINE RICH PROTEIN"/>
    <property type="match status" value="1"/>
</dbReference>
<sequence>MAVTTVNFIGAGNLGKTIGKLLCKSQLVKIHAICNRSLVNTSQAINFIGQGTYCESIKELPPADITFITTPDDCIEGIGRELASKSTQSGSVIVHCSGLLSSEVLQPLKNSGCFVASVHPMRSFANPAVSVEEFEGTYCAMEGDNEALSVLEVLFKAIGSKVYQIDKNKKPLYHAAGVFASNYLVTLAQQALECLKEAGVENEIAMKAIASLMKGTVSNLEKTLSPEKSLTGPIKRGDLLTIRKHINAFSSFKQRELYEMLGITTVNLTTHSNEVKNSLKAEFTNY</sequence>
<evidence type="ECO:0000259" key="2">
    <source>
        <dbReference type="Pfam" id="PF10727"/>
    </source>
</evidence>
<reference evidence="5 7" key="2">
    <citation type="submission" date="2016-05" db="EMBL/GenBank/DDBJ databases">
        <authorList>
            <person name="Prochazka B."/>
            <person name="Indra A."/>
            <person name="Hasenberger P."/>
            <person name="Blaschitz M."/>
            <person name="Wagner L."/>
            <person name="Wewalka G."/>
            <person name="Sorschag S."/>
            <person name="Schmid D."/>
            <person name="Ruppitsch W."/>
        </authorList>
    </citation>
    <scope>NUCLEOTIDE SEQUENCE [LARGE SCALE GENOMIC DNA]</scope>
    <source>
        <strain evidence="5 7">974010_12</strain>
    </source>
</reference>
<dbReference type="STRING" id="455.Ljam_1781"/>
<feature type="domain" description="DUF2520" evidence="3">
    <location>
        <begin position="138"/>
        <end position="262"/>
    </location>
</feature>
<dbReference type="PATRIC" id="fig|455.5.peg.1877"/>
<evidence type="ECO:0000313" key="4">
    <source>
        <dbReference type="EMBL" id="KTD07586.1"/>
    </source>
</evidence>
<dbReference type="EMBL" id="LYOZ01000001">
    <property type="protein sequence ID" value="OCH99334.1"/>
    <property type="molecule type" value="Genomic_DNA"/>
</dbReference>
<feature type="domain" description="Putative oxidoreductase/dehydrogenase Rossmann-like" evidence="2">
    <location>
        <begin position="5"/>
        <end position="120"/>
    </location>
</feature>
<evidence type="ECO:0000313" key="7">
    <source>
        <dbReference type="Proteomes" id="UP000093336"/>
    </source>
</evidence>
<dbReference type="InterPro" id="IPR037108">
    <property type="entry name" value="TM1727-like_C_sf"/>
</dbReference>
<evidence type="ECO:0000313" key="5">
    <source>
        <dbReference type="EMBL" id="OCH99334.1"/>
    </source>
</evidence>
<dbReference type="SUPFAM" id="SSF48179">
    <property type="entry name" value="6-phosphogluconate dehydrogenase C-terminal domain-like"/>
    <property type="match status" value="1"/>
</dbReference>
<dbReference type="SUPFAM" id="SSF51735">
    <property type="entry name" value="NAD(P)-binding Rossmann-fold domains"/>
    <property type="match status" value="1"/>
</dbReference>
<dbReference type="GO" id="GO:0016491">
    <property type="term" value="F:oxidoreductase activity"/>
    <property type="evidence" value="ECO:0007669"/>
    <property type="project" value="UniProtKB-KW"/>
</dbReference>
<dbReference type="Pfam" id="PF10728">
    <property type="entry name" value="DUF2520"/>
    <property type="match status" value="1"/>
</dbReference>
<keyword evidence="7" id="KW-1185">Reference proteome</keyword>
<dbReference type="Pfam" id="PF10727">
    <property type="entry name" value="Rossmann-like"/>
    <property type="match status" value="1"/>
</dbReference>
<dbReference type="Gene3D" id="3.40.50.720">
    <property type="entry name" value="NAD(P)-binding Rossmann-like Domain"/>
    <property type="match status" value="1"/>
</dbReference>
<dbReference type="RefSeq" id="WP_058449693.1">
    <property type="nucleotide sequence ID" value="NZ_CAAAJF010000002.1"/>
</dbReference>
<dbReference type="AlphaFoldDB" id="A0A0W0UI70"/>
<dbReference type="Gene3D" id="1.10.1040.20">
    <property type="entry name" value="ProC-like, C-terminal domain"/>
    <property type="match status" value="1"/>
</dbReference>
<dbReference type="EMBL" id="LNYG01000013">
    <property type="protein sequence ID" value="KTD07586.1"/>
    <property type="molecule type" value="Genomic_DNA"/>
</dbReference>
<evidence type="ECO:0000313" key="6">
    <source>
        <dbReference type="Proteomes" id="UP000054715"/>
    </source>
</evidence>
<reference evidence="4 6" key="1">
    <citation type="submission" date="2015-11" db="EMBL/GenBank/DDBJ databases">
        <title>Genomic analysis of 38 Legionella species identifies large and diverse effector repertoires.</title>
        <authorList>
            <person name="Burstein D."/>
            <person name="Amaro F."/>
            <person name="Zusman T."/>
            <person name="Lifshitz Z."/>
            <person name="Cohen O."/>
            <person name="Gilbert J.A."/>
            <person name="Pupko T."/>
            <person name="Shuman H.A."/>
            <person name="Segal G."/>
        </authorList>
    </citation>
    <scope>NUCLEOTIDE SEQUENCE [LARGE SCALE GENOMIC DNA]</scope>
    <source>
        <strain evidence="4 6">JA-26-G1-E2</strain>
    </source>
</reference>
<dbReference type="Proteomes" id="UP000054715">
    <property type="component" value="Unassembled WGS sequence"/>
</dbReference>
<dbReference type="InterPro" id="IPR018931">
    <property type="entry name" value="DUF2520"/>
</dbReference>
<dbReference type="PANTHER" id="PTHR40459">
    <property type="entry name" value="CONSERVED HYPOTHETICAL ALANINE AND LEUCINE RICH PROTEIN"/>
    <property type="match status" value="1"/>
</dbReference>
<name>A0A0W0UI70_9GAMM</name>
<dbReference type="InterPro" id="IPR036291">
    <property type="entry name" value="NAD(P)-bd_dom_sf"/>
</dbReference>
<protein>
    <submittedName>
        <fullName evidence="4">Pyrroline-5-carboxylate reductase</fullName>
    </submittedName>
</protein>
<evidence type="ECO:0000256" key="1">
    <source>
        <dbReference type="ARBA" id="ARBA00023002"/>
    </source>
</evidence>
<dbReference type="InterPro" id="IPR008927">
    <property type="entry name" value="6-PGluconate_DH-like_C_sf"/>
</dbReference>
<organism evidence="4 6">
    <name type="scientific">Legionella jamestowniensis</name>
    <dbReference type="NCBI Taxonomy" id="455"/>
    <lineage>
        <taxon>Bacteria</taxon>
        <taxon>Pseudomonadati</taxon>
        <taxon>Pseudomonadota</taxon>
        <taxon>Gammaproteobacteria</taxon>
        <taxon>Legionellales</taxon>
        <taxon>Legionellaceae</taxon>
        <taxon>Legionella</taxon>
    </lineage>
</organism>
<accession>A0A0W0UI70</accession>
<proteinExistence type="predicted"/>
<gene>
    <name evidence="5" type="ORF">A8135_06505</name>
    <name evidence="4" type="ORF">Ljam_1781</name>
</gene>
<comment type="caution">
    <text evidence="4">The sequence shown here is derived from an EMBL/GenBank/DDBJ whole genome shotgun (WGS) entry which is preliminary data.</text>
</comment>
<dbReference type="Proteomes" id="UP000093336">
    <property type="component" value="Unassembled WGS sequence"/>
</dbReference>
<keyword evidence="1" id="KW-0560">Oxidoreductase</keyword>
<dbReference type="InterPro" id="IPR019665">
    <property type="entry name" value="OxRdtase/DH_put_Rossmann_dom"/>
</dbReference>
<evidence type="ECO:0000259" key="3">
    <source>
        <dbReference type="Pfam" id="PF10728"/>
    </source>
</evidence>
<dbReference type="OrthoDB" id="8650434at2"/>